<evidence type="ECO:0000256" key="1">
    <source>
        <dbReference type="SAM" id="SignalP"/>
    </source>
</evidence>
<proteinExistence type="predicted"/>
<reference evidence="3" key="1">
    <citation type="submission" date="2020-12" db="UniProtKB">
        <authorList>
            <consortium name="WormBaseParasite"/>
        </authorList>
    </citation>
    <scope>IDENTIFICATION</scope>
    <source>
        <strain evidence="3">MHco3</strain>
    </source>
</reference>
<evidence type="ECO:0000313" key="3">
    <source>
        <dbReference type="WBParaSite" id="HCON_00083620-00001"/>
    </source>
</evidence>
<keyword evidence="1" id="KW-0732">Signal</keyword>
<keyword evidence="2" id="KW-1185">Reference proteome</keyword>
<dbReference type="WBParaSite" id="HCON_00083620-00001">
    <property type="protein sequence ID" value="HCON_00083620-00001"/>
    <property type="gene ID" value="HCON_00083620"/>
</dbReference>
<feature type="signal peptide" evidence="1">
    <location>
        <begin position="1"/>
        <end position="19"/>
    </location>
</feature>
<sequence>MPVLLTVLVYLITFATAQGAEKTLPPVALEALMEVSLNYNENLEWNEEMVKEALEVLRSRKSVSAHLELKGKEKFSKADSTPIGIRMIKLFKKLVDEKRKEIAGLREGAQFGCNGVIRERKQNTEQNTVVALCLYRN</sequence>
<name>A0A7I4YE09_HAECO</name>
<dbReference type="OMA" id="NENLEWS"/>
<dbReference type="Proteomes" id="UP000025227">
    <property type="component" value="Unplaced"/>
</dbReference>
<organism evidence="2 3">
    <name type="scientific">Haemonchus contortus</name>
    <name type="common">Barber pole worm</name>
    <dbReference type="NCBI Taxonomy" id="6289"/>
    <lineage>
        <taxon>Eukaryota</taxon>
        <taxon>Metazoa</taxon>
        <taxon>Ecdysozoa</taxon>
        <taxon>Nematoda</taxon>
        <taxon>Chromadorea</taxon>
        <taxon>Rhabditida</taxon>
        <taxon>Rhabditina</taxon>
        <taxon>Rhabditomorpha</taxon>
        <taxon>Strongyloidea</taxon>
        <taxon>Trichostrongylidae</taxon>
        <taxon>Haemonchus</taxon>
    </lineage>
</organism>
<protein>
    <submittedName>
        <fullName evidence="3">Uncharacterized protein</fullName>
    </submittedName>
</protein>
<dbReference type="AlphaFoldDB" id="A0A7I4YE09"/>
<feature type="chain" id="PRO_5029523856" evidence="1">
    <location>
        <begin position="20"/>
        <end position="137"/>
    </location>
</feature>
<evidence type="ECO:0000313" key="2">
    <source>
        <dbReference type="Proteomes" id="UP000025227"/>
    </source>
</evidence>
<dbReference type="OrthoDB" id="10376770at2759"/>
<accession>A0A7I4YE09</accession>